<reference evidence="1 2" key="1">
    <citation type="journal article" date="2015" name="Nature">
        <title>rRNA introns, odd ribosomes, and small enigmatic genomes across a large radiation of phyla.</title>
        <authorList>
            <person name="Brown C.T."/>
            <person name="Hug L.A."/>
            <person name="Thomas B.C."/>
            <person name="Sharon I."/>
            <person name="Castelle C.J."/>
            <person name="Singh A."/>
            <person name="Wilkins M.J."/>
            <person name="Williams K.H."/>
            <person name="Banfield J.F."/>
        </authorList>
    </citation>
    <scope>NUCLEOTIDE SEQUENCE [LARGE SCALE GENOMIC DNA]</scope>
</reference>
<protein>
    <submittedName>
        <fullName evidence="1">Uncharacterized protein</fullName>
    </submittedName>
</protein>
<sequence length="219" mass="25329">MSNIITEDEPSQEPKALDLKLKLFELCGEISKPELSIGYALIDILYETELPKEGFPLTKVTSTSNENVVEKASVLESIPGLTPFLIPLQMQTREPIDLTDKKTQEEWQGINFIHAWMTTLSYMNTISNMQKMEPWDAFEAMFPRPEEVIAAMMHELWCHTTEGNNKKFLRNSENFENHKKTVETFMRESGTEGVNPTRHVSYAEMMYILNTIKEIYLKK</sequence>
<dbReference type="AlphaFoldDB" id="A0A0G0DDG1"/>
<evidence type="ECO:0000313" key="2">
    <source>
        <dbReference type="Proteomes" id="UP000034140"/>
    </source>
</evidence>
<comment type="caution">
    <text evidence="1">The sequence shown here is derived from an EMBL/GenBank/DDBJ whole genome shotgun (WGS) entry which is preliminary data.</text>
</comment>
<accession>A0A0G0DDG1</accession>
<evidence type="ECO:0000313" key="1">
    <source>
        <dbReference type="EMBL" id="KKP92279.1"/>
    </source>
</evidence>
<dbReference type="Proteomes" id="UP000034140">
    <property type="component" value="Unassembled WGS sequence"/>
</dbReference>
<gene>
    <name evidence="1" type="ORF">UR96_C0017G0011</name>
</gene>
<proteinExistence type="predicted"/>
<name>A0A0G0DDG1_9BACT</name>
<organism evidence="1 2">
    <name type="scientific">candidate division WS6 bacterium GW2011_GWC1_36_11</name>
    <dbReference type="NCBI Taxonomy" id="1619090"/>
    <lineage>
        <taxon>Bacteria</taxon>
        <taxon>Candidatus Dojkabacteria</taxon>
    </lineage>
</organism>
<dbReference type="EMBL" id="LBRE01000017">
    <property type="protein sequence ID" value="KKP92279.1"/>
    <property type="molecule type" value="Genomic_DNA"/>
</dbReference>